<dbReference type="Proteomes" id="UP000474228">
    <property type="component" value="Unassembled WGS sequence"/>
</dbReference>
<reference evidence="1 2" key="1">
    <citation type="submission" date="2019-11" db="EMBL/GenBank/DDBJ databases">
        <title>Growth characteristics of pneumococcus vary with the chemical composition of the capsule and with environmental conditions.</title>
        <authorList>
            <person name="Tothpal A."/>
            <person name="Desobry K."/>
            <person name="Joshi S."/>
            <person name="Wyllie A.L."/>
            <person name="Weinberger D.M."/>
        </authorList>
    </citation>
    <scope>NUCLEOTIDE SEQUENCE [LARGE SCALE GENOMIC DNA]</scope>
    <source>
        <strain evidence="2">pnumococcus22F</strain>
    </source>
</reference>
<dbReference type="InterPro" id="IPR010985">
    <property type="entry name" value="Ribbon_hlx_hlx"/>
</dbReference>
<dbReference type="AlphaFoldDB" id="A0A6G2D8B6"/>
<accession>A0A6G2D8B6</accession>
<sequence>MVNWKEERKTSRFGLAVTDEMYEQVKALAAEHEASIGEVVRAAVSLFLSSESIKYRQESIKNVQTGRKRKSK</sequence>
<feature type="non-terminal residue" evidence="1">
    <location>
        <position position="72"/>
    </location>
</feature>
<dbReference type="SUPFAM" id="SSF47598">
    <property type="entry name" value="Ribbon-helix-helix"/>
    <property type="match status" value="1"/>
</dbReference>
<organism evidence="1 2">
    <name type="scientific">Streptococcus pneumoniae</name>
    <dbReference type="NCBI Taxonomy" id="1313"/>
    <lineage>
        <taxon>Bacteria</taxon>
        <taxon>Bacillati</taxon>
        <taxon>Bacillota</taxon>
        <taxon>Bacilli</taxon>
        <taxon>Lactobacillales</taxon>
        <taxon>Streptococcaceae</taxon>
        <taxon>Streptococcus</taxon>
    </lineage>
</organism>
<name>A0A6G2D8B6_STREE</name>
<proteinExistence type="predicted"/>
<dbReference type="GO" id="GO:0006355">
    <property type="term" value="P:regulation of DNA-templated transcription"/>
    <property type="evidence" value="ECO:0007669"/>
    <property type="project" value="InterPro"/>
</dbReference>
<comment type="caution">
    <text evidence="1">The sequence shown here is derived from an EMBL/GenBank/DDBJ whole genome shotgun (WGS) entry which is preliminary data.</text>
</comment>
<dbReference type="RefSeq" id="WP_155458813.1">
    <property type="nucleotide sequence ID" value="NZ_WNHJ01000898.1"/>
</dbReference>
<protein>
    <submittedName>
        <fullName evidence="1">Ribbon-helix-helix protein, CopG family</fullName>
    </submittedName>
</protein>
<gene>
    <name evidence="1" type="ORF">GM539_14370</name>
</gene>
<evidence type="ECO:0000313" key="2">
    <source>
        <dbReference type="Proteomes" id="UP000474228"/>
    </source>
</evidence>
<dbReference type="EMBL" id="WNHJ01000898">
    <property type="protein sequence ID" value="MTV64515.1"/>
    <property type="molecule type" value="Genomic_DNA"/>
</dbReference>
<evidence type="ECO:0000313" key="1">
    <source>
        <dbReference type="EMBL" id="MTV64515.1"/>
    </source>
</evidence>